<keyword evidence="2" id="KW-1185">Reference proteome</keyword>
<accession>A0A1J1I322</accession>
<name>A0A1J1I322_9DIPT</name>
<protein>
    <submittedName>
        <fullName evidence="1">CLUMA_CG006797, isoform A</fullName>
    </submittedName>
</protein>
<dbReference type="EMBL" id="CVRI01000037">
    <property type="protein sequence ID" value="CRK93254.1"/>
    <property type="molecule type" value="Genomic_DNA"/>
</dbReference>
<dbReference type="InterPro" id="IPR032675">
    <property type="entry name" value="LRR_dom_sf"/>
</dbReference>
<reference evidence="1 2" key="1">
    <citation type="submission" date="2015-04" db="EMBL/GenBank/DDBJ databases">
        <authorList>
            <person name="Syromyatnikov M.Y."/>
            <person name="Popov V.N."/>
        </authorList>
    </citation>
    <scope>NUCLEOTIDE SEQUENCE [LARGE SCALE GENOMIC DNA]</scope>
</reference>
<dbReference type="AlphaFoldDB" id="A0A1J1I322"/>
<dbReference type="SUPFAM" id="SSF52058">
    <property type="entry name" value="L domain-like"/>
    <property type="match status" value="1"/>
</dbReference>
<sequence length="366" mass="42257">MASAVKKMKPEEKSLADLIDKFELMIQHLSGTDLINLSETSKEWYKTIAYSPEAIQKIQLVIDEDWGHEFEFDDVKDSYRGYRSIKIKSLLRRRCQVLQTIIHFGDHLTHLSTSFDFHMEGYKLPMLKFLEFRLLNNSPMLEDGLLSSVTTLTKLEVSGSVILPQYVVACLHSNPDLETLIIEYCVEKVFSFMFTPINIKLKTLKVNKACFSFPNTNKFHDFVISQASTLEELKILNCEVTSLRLLLDSLNNLKCLTFSPCKGMVYDCLRFSTYSQLTDLNLIGVTAPVLDVLLLSFPNLYKLYIADPTIQMISSTFLLSEELREFNYAFVRGGDYTTADILELFFNEKERNHPKFSYKLQFIQQI</sequence>
<gene>
    <name evidence="1" type="ORF">CLUMA_CG006797</name>
</gene>
<dbReference type="Proteomes" id="UP000183832">
    <property type="component" value="Unassembled WGS sequence"/>
</dbReference>
<organism evidence="1 2">
    <name type="scientific">Clunio marinus</name>
    <dbReference type="NCBI Taxonomy" id="568069"/>
    <lineage>
        <taxon>Eukaryota</taxon>
        <taxon>Metazoa</taxon>
        <taxon>Ecdysozoa</taxon>
        <taxon>Arthropoda</taxon>
        <taxon>Hexapoda</taxon>
        <taxon>Insecta</taxon>
        <taxon>Pterygota</taxon>
        <taxon>Neoptera</taxon>
        <taxon>Endopterygota</taxon>
        <taxon>Diptera</taxon>
        <taxon>Nematocera</taxon>
        <taxon>Chironomoidea</taxon>
        <taxon>Chironomidae</taxon>
        <taxon>Clunio</taxon>
    </lineage>
</organism>
<evidence type="ECO:0000313" key="1">
    <source>
        <dbReference type="EMBL" id="CRK93254.1"/>
    </source>
</evidence>
<dbReference type="Gene3D" id="3.80.10.10">
    <property type="entry name" value="Ribonuclease Inhibitor"/>
    <property type="match status" value="1"/>
</dbReference>
<evidence type="ECO:0000313" key="2">
    <source>
        <dbReference type="Proteomes" id="UP000183832"/>
    </source>
</evidence>
<proteinExistence type="predicted"/>